<proteinExistence type="predicted"/>
<protein>
    <recommendedName>
        <fullName evidence="3">HK97 gp10 family phage protein</fullName>
    </recommendedName>
</protein>
<accession>A0ABS4U4U3</accession>
<keyword evidence="2" id="KW-1185">Reference proteome</keyword>
<sequence length="117" mass="12677">MDDFEAVLGDAERAVRRGTVKGVRGSCQSLKSDSQDLVPYQEGDLSRSAAVSMDTAGTEVQGAVTYDTKYAAIQHEAEDFRHQDGRTANYLGGPLRANSDRYLEYINGQVATELEGG</sequence>
<name>A0ABS4U4U3_9PSEU</name>
<evidence type="ECO:0000313" key="1">
    <source>
        <dbReference type="EMBL" id="MBP2331224.1"/>
    </source>
</evidence>
<dbReference type="EMBL" id="JAGINW010000001">
    <property type="protein sequence ID" value="MBP2331224.1"/>
    <property type="molecule type" value="Genomic_DNA"/>
</dbReference>
<dbReference type="Proteomes" id="UP001519332">
    <property type="component" value="Unassembled WGS sequence"/>
</dbReference>
<evidence type="ECO:0008006" key="3">
    <source>
        <dbReference type="Google" id="ProtNLM"/>
    </source>
</evidence>
<dbReference type="RefSeq" id="WP_209647841.1">
    <property type="nucleotide sequence ID" value="NZ_JAGINW010000001.1"/>
</dbReference>
<evidence type="ECO:0000313" key="2">
    <source>
        <dbReference type="Proteomes" id="UP001519332"/>
    </source>
</evidence>
<reference evidence="1 2" key="1">
    <citation type="submission" date="2021-03" db="EMBL/GenBank/DDBJ databases">
        <title>Sequencing the genomes of 1000 actinobacteria strains.</title>
        <authorList>
            <person name="Klenk H.-P."/>
        </authorList>
    </citation>
    <scope>NUCLEOTIDE SEQUENCE [LARGE SCALE GENOMIC DNA]</scope>
    <source>
        <strain evidence="1 2">DSM 46670</strain>
    </source>
</reference>
<organism evidence="1 2">
    <name type="scientific">Kibdelosporangium banguiense</name>
    <dbReference type="NCBI Taxonomy" id="1365924"/>
    <lineage>
        <taxon>Bacteria</taxon>
        <taxon>Bacillati</taxon>
        <taxon>Actinomycetota</taxon>
        <taxon>Actinomycetes</taxon>
        <taxon>Pseudonocardiales</taxon>
        <taxon>Pseudonocardiaceae</taxon>
        <taxon>Kibdelosporangium</taxon>
    </lineage>
</organism>
<comment type="caution">
    <text evidence="1">The sequence shown here is derived from an EMBL/GenBank/DDBJ whole genome shotgun (WGS) entry which is preliminary data.</text>
</comment>
<gene>
    <name evidence="1" type="ORF">JOF56_011609</name>
</gene>